<gene>
    <name evidence="2" type="ORF">RC62_507</name>
</gene>
<proteinExistence type="predicted"/>
<keyword evidence="1" id="KW-0812">Transmembrane</keyword>
<keyword evidence="1" id="KW-0472">Membrane</keyword>
<reference evidence="2 3" key="1">
    <citation type="submission" date="2014-09" db="EMBL/GenBank/DDBJ databases">
        <title>Genome sequence of Flavobacterium aquidurense RC62.</title>
        <authorList>
            <person name="Kim J.F."/>
            <person name="Kwak M.-J."/>
        </authorList>
    </citation>
    <scope>NUCLEOTIDE SEQUENCE [LARGE SCALE GENOMIC DNA]</scope>
    <source>
        <strain evidence="2 3">RC62</strain>
    </source>
</reference>
<dbReference type="STRING" id="362413.RC62_507"/>
<name>A0A0N8VMY4_9FLAO</name>
<evidence type="ECO:0000313" key="2">
    <source>
        <dbReference type="EMBL" id="KQB40612.1"/>
    </source>
</evidence>
<feature type="transmembrane region" description="Helical" evidence="1">
    <location>
        <begin position="25"/>
        <end position="42"/>
    </location>
</feature>
<dbReference type="AlphaFoldDB" id="A0A0N8VMY4"/>
<keyword evidence="1" id="KW-1133">Transmembrane helix</keyword>
<comment type="caution">
    <text evidence="2">The sequence shown here is derived from an EMBL/GenBank/DDBJ whole genome shotgun (WGS) entry which is preliminary data.</text>
</comment>
<organism evidence="2 3">
    <name type="scientific">Flavobacterium aquidurense</name>
    <dbReference type="NCBI Taxonomy" id="362413"/>
    <lineage>
        <taxon>Bacteria</taxon>
        <taxon>Pseudomonadati</taxon>
        <taxon>Bacteroidota</taxon>
        <taxon>Flavobacteriia</taxon>
        <taxon>Flavobacteriales</taxon>
        <taxon>Flavobacteriaceae</taxon>
        <taxon>Flavobacterium</taxon>
    </lineage>
</organism>
<evidence type="ECO:0000313" key="3">
    <source>
        <dbReference type="Proteomes" id="UP000050443"/>
    </source>
</evidence>
<accession>A0A0N8VMY4</accession>
<protein>
    <submittedName>
        <fullName evidence="2">Uncharacterized protein</fullName>
    </submittedName>
</protein>
<evidence type="ECO:0000256" key="1">
    <source>
        <dbReference type="SAM" id="Phobius"/>
    </source>
</evidence>
<sequence>MVYRNSAVLSELFLFGSSVTFRKKILALFCICIFSHFTFYDYPD</sequence>
<dbReference type="Proteomes" id="UP000050443">
    <property type="component" value="Unassembled WGS sequence"/>
</dbReference>
<dbReference type="EMBL" id="JRLF01000010">
    <property type="protein sequence ID" value="KQB40612.1"/>
    <property type="molecule type" value="Genomic_DNA"/>
</dbReference>